<proteinExistence type="inferred from homology"/>
<dbReference type="EMBL" id="LR999457">
    <property type="protein sequence ID" value="CAE6150561.1"/>
    <property type="molecule type" value="Genomic_DNA"/>
</dbReference>
<dbReference type="GO" id="GO:0005886">
    <property type="term" value="C:plasma membrane"/>
    <property type="evidence" value="ECO:0007669"/>
    <property type="project" value="UniProtKB-SubCell"/>
</dbReference>
<feature type="transmembrane region" description="Helical" evidence="6">
    <location>
        <begin position="307"/>
        <end position="335"/>
    </location>
</feature>
<keyword evidence="9" id="KW-1185">Reference proteome</keyword>
<sequence length="582" mass="64808">MAADDGDPTKFAAIYDSSSPSHPLLSKPSTSALDSPRRSDPESDPTQFLQISYNFGPRTFKDIPFLLLFDLLVLSTFGFGIFSVFHRNSDYGSSSSFTYDFTSSSCVKNSTFTKISDGYSWASSSVMYGMVSSSDSVFEKNLIWTLVVTLILSVPFCFSVLLLLKHYTKQIVYACLPLFVIFPIFFNVYWFVACTLSPSCSDALPLAYRILVLVFIFLIIGIIVWIIVANWHRVELTIQIISVASDALSKNLKLFVVLPLLTLGLVVYYAPIVVFLVFARFNGKFVPRELDGHYFCEWKEDSWVPAYYALAILTMLWSLAVMVEMQVYVISGAIAQWYFSKEDSVPKKCIRSSLSMLLLVSILTSKVSLAWLRFGVCSDARNAFGQSFGTICVSGLLICIVRVVRAIVDNAREENPQGIVNLVLRCCANALLGALDYLNKFTINFAAITGEAYCTSAKMTYELLRRNLLSAVFVETVSTRILTGIVFVLSAAYAVATWAVLRGVSNLGIDSYLVAILAWLLLIVVLAFFVHVLDDVIDTIYVCYAIDRDKGDVCKQEVHEVYVHLPISRSTRSSLIPNALNA</sequence>
<reference evidence="8" key="1">
    <citation type="submission" date="2021-01" db="EMBL/GenBank/DDBJ databases">
        <authorList>
            <person name="Bezrukov I."/>
        </authorList>
    </citation>
    <scope>NUCLEOTIDE SEQUENCE</scope>
</reference>
<name>A0A8S2AQJ5_ARAAE</name>
<evidence type="ECO:0000313" key="9">
    <source>
        <dbReference type="Proteomes" id="UP000682877"/>
    </source>
</evidence>
<dbReference type="AlphaFoldDB" id="A0A8S2AQJ5"/>
<keyword evidence="4 6" id="KW-1133">Transmembrane helix</keyword>
<dbReference type="Proteomes" id="UP000682877">
    <property type="component" value="Chromosome 7"/>
</dbReference>
<evidence type="ECO:0000256" key="5">
    <source>
        <dbReference type="ARBA" id="ARBA00023136"/>
    </source>
</evidence>
<accession>A0A8S2AQJ5</accession>
<feature type="transmembrane region" description="Helical" evidence="6">
    <location>
        <begin position="513"/>
        <end position="533"/>
    </location>
</feature>
<feature type="transmembrane region" description="Helical" evidence="6">
    <location>
        <begin position="481"/>
        <end position="501"/>
    </location>
</feature>
<gene>
    <name evidence="8" type="ORF">AARE701A_LOCUS17283</name>
</gene>
<keyword evidence="5 6" id="KW-0472">Membrane</keyword>
<feature type="transmembrane region" description="Helical" evidence="6">
    <location>
        <begin position="65"/>
        <end position="85"/>
    </location>
</feature>
<comment type="subcellular location">
    <subcellularLocation>
        <location evidence="6">Cell membrane</location>
        <topology evidence="6">Multi-pass membrane protein</topology>
    </subcellularLocation>
    <subcellularLocation>
        <location evidence="1">Membrane</location>
        <topology evidence="1">Multi-pass membrane protein</topology>
    </subcellularLocation>
</comment>
<evidence type="ECO:0000256" key="6">
    <source>
        <dbReference type="RuleBase" id="RU368066"/>
    </source>
</evidence>
<dbReference type="InterPro" id="IPR007603">
    <property type="entry name" value="Choline_transptr-like"/>
</dbReference>
<evidence type="ECO:0000313" key="8">
    <source>
        <dbReference type="EMBL" id="CAE6150561.1"/>
    </source>
</evidence>
<comment type="similarity">
    <text evidence="2 6">Belongs to the CTL (choline transporter-like) family.</text>
</comment>
<dbReference type="GO" id="GO:0022857">
    <property type="term" value="F:transmembrane transporter activity"/>
    <property type="evidence" value="ECO:0007669"/>
    <property type="project" value="UniProtKB-UniRule"/>
</dbReference>
<feature type="region of interest" description="Disordered" evidence="7">
    <location>
        <begin position="1"/>
        <end position="45"/>
    </location>
</feature>
<keyword evidence="3 6" id="KW-0812">Transmembrane</keyword>
<evidence type="ECO:0000256" key="4">
    <source>
        <dbReference type="ARBA" id="ARBA00022989"/>
    </source>
</evidence>
<feature type="transmembrane region" description="Helical" evidence="6">
    <location>
        <begin position="210"/>
        <end position="231"/>
    </location>
</feature>
<evidence type="ECO:0000256" key="2">
    <source>
        <dbReference type="ARBA" id="ARBA00007168"/>
    </source>
</evidence>
<evidence type="ECO:0000256" key="7">
    <source>
        <dbReference type="SAM" id="MobiDB-lite"/>
    </source>
</evidence>
<evidence type="ECO:0000256" key="3">
    <source>
        <dbReference type="ARBA" id="ARBA00022692"/>
    </source>
</evidence>
<feature type="compositionally biased region" description="Low complexity" evidence="7">
    <location>
        <begin position="17"/>
        <end position="31"/>
    </location>
</feature>
<dbReference type="Pfam" id="PF04515">
    <property type="entry name" value="Choline_transpo"/>
    <property type="match status" value="1"/>
</dbReference>
<feature type="transmembrane region" description="Helical" evidence="6">
    <location>
        <begin position="142"/>
        <end position="164"/>
    </location>
</feature>
<organism evidence="8 9">
    <name type="scientific">Arabidopsis arenosa</name>
    <name type="common">Sand rock-cress</name>
    <name type="synonym">Cardaminopsis arenosa</name>
    <dbReference type="NCBI Taxonomy" id="38785"/>
    <lineage>
        <taxon>Eukaryota</taxon>
        <taxon>Viridiplantae</taxon>
        <taxon>Streptophyta</taxon>
        <taxon>Embryophyta</taxon>
        <taxon>Tracheophyta</taxon>
        <taxon>Spermatophyta</taxon>
        <taxon>Magnoliopsida</taxon>
        <taxon>eudicotyledons</taxon>
        <taxon>Gunneridae</taxon>
        <taxon>Pentapetalae</taxon>
        <taxon>rosids</taxon>
        <taxon>malvids</taxon>
        <taxon>Brassicales</taxon>
        <taxon>Brassicaceae</taxon>
        <taxon>Camelineae</taxon>
        <taxon>Arabidopsis</taxon>
    </lineage>
</organism>
<feature type="transmembrane region" description="Helical" evidence="6">
    <location>
        <begin position="356"/>
        <end position="376"/>
    </location>
</feature>
<dbReference type="PANTHER" id="PTHR12385:SF98">
    <property type="entry name" value="CHOLINE TRANSPORTER-LIKE PROTEIN"/>
    <property type="match status" value="1"/>
</dbReference>
<feature type="transmembrane region" description="Helical" evidence="6">
    <location>
        <begin position="171"/>
        <end position="190"/>
    </location>
</feature>
<protein>
    <recommendedName>
        <fullName evidence="6">Choline transporter-like protein</fullName>
    </recommendedName>
</protein>
<evidence type="ECO:0000256" key="1">
    <source>
        <dbReference type="ARBA" id="ARBA00004141"/>
    </source>
</evidence>
<comment type="function">
    <text evidence="6">Choline transporter.</text>
</comment>
<feature type="transmembrane region" description="Helical" evidence="6">
    <location>
        <begin position="388"/>
        <end position="407"/>
    </location>
</feature>
<dbReference type="PANTHER" id="PTHR12385">
    <property type="entry name" value="CHOLINE TRANSPORTER-LIKE (SLC FAMILY 44)"/>
    <property type="match status" value="1"/>
</dbReference>
<feature type="transmembrane region" description="Helical" evidence="6">
    <location>
        <begin position="252"/>
        <end position="278"/>
    </location>
</feature>